<protein>
    <submittedName>
        <fullName evidence="1">Uncharacterized protein</fullName>
    </submittedName>
</protein>
<organism evidence="1 2">
    <name type="scientific">Kitasatospora aburaviensis</name>
    <dbReference type="NCBI Taxonomy" id="67265"/>
    <lineage>
        <taxon>Bacteria</taxon>
        <taxon>Bacillati</taxon>
        <taxon>Actinomycetota</taxon>
        <taxon>Actinomycetes</taxon>
        <taxon>Kitasatosporales</taxon>
        <taxon>Streptomycetaceae</taxon>
        <taxon>Kitasatospora</taxon>
    </lineage>
</organism>
<accession>A0ABW1F6B4</accession>
<gene>
    <name evidence="1" type="ORF">ACFP0N_32875</name>
</gene>
<comment type="caution">
    <text evidence="1">The sequence shown here is derived from an EMBL/GenBank/DDBJ whole genome shotgun (WGS) entry which is preliminary data.</text>
</comment>
<proteinExistence type="predicted"/>
<dbReference type="EMBL" id="JBHSOD010000064">
    <property type="protein sequence ID" value="MFC5889773.1"/>
    <property type="molecule type" value="Genomic_DNA"/>
</dbReference>
<reference evidence="2" key="1">
    <citation type="journal article" date="2019" name="Int. J. Syst. Evol. Microbiol.">
        <title>The Global Catalogue of Microorganisms (GCM) 10K type strain sequencing project: providing services to taxonomists for standard genome sequencing and annotation.</title>
        <authorList>
            <consortium name="The Broad Institute Genomics Platform"/>
            <consortium name="The Broad Institute Genome Sequencing Center for Infectious Disease"/>
            <person name="Wu L."/>
            <person name="Ma J."/>
        </authorList>
    </citation>
    <scope>NUCLEOTIDE SEQUENCE [LARGE SCALE GENOMIC DNA]</scope>
    <source>
        <strain evidence="2">CGMCC 4.1469</strain>
    </source>
</reference>
<evidence type="ECO:0000313" key="2">
    <source>
        <dbReference type="Proteomes" id="UP001596067"/>
    </source>
</evidence>
<dbReference type="RefSeq" id="WP_313766148.1">
    <property type="nucleotide sequence ID" value="NZ_BAAAVH010000054.1"/>
</dbReference>
<dbReference type="Proteomes" id="UP001596067">
    <property type="component" value="Unassembled WGS sequence"/>
</dbReference>
<keyword evidence="2" id="KW-1185">Reference proteome</keyword>
<evidence type="ECO:0000313" key="1">
    <source>
        <dbReference type="EMBL" id="MFC5889773.1"/>
    </source>
</evidence>
<name>A0ABW1F6B4_9ACTN</name>
<sequence>MYMICVRAETRDGPPSGTAVEATAVREGLEQALRGPARLGHARIRVTDGALDAVVFMTAGCLLEAEAALRTACGELTADGSLLAGWQVLRCEAESWLALGLRELPTRR</sequence>